<sequence length="194" mass="21162">MYTATKRSSGDPYLPPKPNSKRLHAGLKPSKRKSRKSSSTDLLQPNDSNNNVSISTEDLSKDIALAVATIIAESKMLQDDEDTDGESNNNETESIIKGEKEELSRPTSSTVPSAQIHISDSHASSSDSKLNLAKFENENTNGSLVTCIASETATSVRSHHLPNPPTLPKGARLGDFMELTKYFLRVQNYMNNLG</sequence>
<proteinExistence type="predicted"/>
<evidence type="ECO:0000313" key="2">
    <source>
        <dbReference type="EMBL" id="CAL8111898.1"/>
    </source>
</evidence>
<name>A0ABP1QZD7_9HEXA</name>
<dbReference type="Proteomes" id="UP001642540">
    <property type="component" value="Unassembled WGS sequence"/>
</dbReference>
<organism evidence="2 3">
    <name type="scientific">Orchesella dallaii</name>
    <dbReference type="NCBI Taxonomy" id="48710"/>
    <lineage>
        <taxon>Eukaryota</taxon>
        <taxon>Metazoa</taxon>
        <taxon>Ecdysozoa</taxon>
        <taxon>Arthropoda</taxon>
        <taxon>Hexapoda</taxon>
        <taxon>Collembola</taxon>
        <taxon>Entomobryomorpha</taxon>
        <taxon>Entomobryoidea</taxon>
        <taxon>Orchesellidae</taxon>
        <taxon>Orchesellinae</taxon>
        <taxon>Orchesella</taxon>
    </lineage>
</organism>
<feature type="region of interest" description="Disordered" evidence="1">
    <location>
        <begin position="1"/>
        <end position="54"/>
    </location>
</feature>
<reference evidence="2 3" key="1">
    <citation type="submission" date="2024-08" db="EMBL/GenBank/DDBJ databases">
        <authorList>
            <person name="Cucini C."/>
            <person name="Frati F."/>
        </authorList>
    </citation>
    <scope>NUCLEOTIDE SEQUENCE [LARGE SCALE GENOMIC DNA]</scope>
</reference>
<evidence type="ECO:0000256" key="1">
    <source>
        <dbReference type="SAM" id="MobiDB-lite"/>
    </source>
</evidence>
<evidence type="ECO:0000313" key="3">
    <source>
        <dbReference type="Proteomes" id="UP001642540"/>
    </source>
</evidence>
<feature type="compositionally biased region" description="Polar residues" evidence="1">
    <location>
        <begin position="40"/>
        <end position="54"/>
    </location>
</feature>
<feature type="compositionally biased region" description="Basic residues" evidence="1">
    <location>
        <begin position="19"/>
        <end position="36"/>
    </location>
</feature>
<keyword evidence="3" id="KW-1185">Reference proteome</keyword>
<comment type="caution">
    <text evidence="2">The sequence shown here is derived from an EMBL/GenBank/DDBJ whole genome shotgun (WGS) entry which is preliminary data.</text>
</comment>
<protein>
    <submittedName>
        <fullName evidence="2">Uncharacterized protein</fullName>
    </submittedName>
</protein>
<feature type="compositionally biased region" description="Basic and acidic residues" evidence="1">
    <location>
        <begin position="94"/>
        <end position="104"/>
    </location>
</feature>
<feature type="region of interest" description="Disordered" evidence="1">
    <location>
        <begin position="77"/>
        <end position="127"/>
    </location>
</feature>
<gene>
    <name evidence="2" type="ORF">ODALV1_LOCUS15406</name>
</gene>
<feature type="compositionally biased region" description="Low complexity" evidence="1">
    <location>
        <begin position="113"/>
        <end position="127"/>
    </location>
</feature>
<dbReference type="EMBL" id="CAXLJM020000046">
    <property type="protein sequence ID" value="CAL8111898.1"/>
    <property type="molecule type" value="Genomic_DNA"/>
</dbReference>
<accession>A0ABP1QZD7</accession>